<dbReference type="EMBL" id="MN740521">
    <property type="protein sequence ID" value="QHU30953.1"/>
    <property type="molecule type" value="Genomic_DNA"/>
</dbReference>
<keyword evidence="1" id="KW-0175">Coiled coil</keyword>
<dbReference type="InterPro" id="IPR036388">
    <property type="entry name" value="WH-like_DNA-bd_sf"/>
</dbReference>
<dbReference type="AlphaFoldDB" id="A0A6C0LK69"/>
<dbReference type="InterPro" id="IPR030392">
    <property type="entry name" value="S74_ICA"/>
</dbReference>
<proteinExistence type="predicted"/>
<name>A0A6C0LK69_9ZZZZ</name>
<protein>
    <recommendedName>
        <fullName evidence="2">Peptidase S74 domain-containing protein</fullName>
    </recommendedName>
</protein>
<evidence type="ECO:0000313" key="3">
    <source>
        <dbReference type="EMBL" id="QHU30953.1"/>
    </source>
</evidence>
<accession>A0A6C0LK69</accession>
<organism evidence="3">
    <name type="scientific">viral metagenome</name>
    <dbReference type="NCBI Taxonomy" id="1070528"/>
    <lineage>
        <taxon>unclassified sequences</taxon>
        <taxon>metagenomes</taxon>
        <taxon>organismal metagenomes</taxon>
    </lineage>
</organism>
<feature type="coiled-coil region" evidence="1">
    <location>
        <begin position="142"/>
        <end position="169"/>
    </location>
</feature>
<evidence type="ECO:0000256" key="1">
    <source>
        <dbReference type="SAM" id="Coils"/>
    </source>
</evidence>
<feature type="domain" description="Peptidase S74" evidence="2">
    <location>
        <begin position="70"/>
        <end position="163"/>
    </location>
</feature>
<dbReference type="PROSITE" id="PS51688">
    <property type="entry name" value="ICA"/>
    <property type="match status" value="1"/>
</dbReference>
<dbReference type="Pfam" id="PF13884">
    <property type="entry name" value="Peptidase_S74"/>
    <property type="match status" value="1"/>
</dbReference>
<reference evidence="3" key="1">
    <citation type="journal article" date="2020" name="Nature">
        <title>Giant virus diversity and host interactions through global metagenomics.</title>
        <authorList>
            <person name="Schulz F."/>
            <person name="Roux S."/>
            <person name="Paez-Espino D."/>
            <person name="Jungbluth S."/>
            <person name="Walsh D.A."/>
            <person name="Denef V.J."/>
            <person name="McMahon K.D."/>
            <person name="Konstantinidis K.T."/>
            <person name="Eloe-Fadrosh E.A."/>
            <person name="Kyrpides N.C."/>
            <person name="Woyke T."/>
        </authorList>
    </citation>
    <scope>NUCLEOTIDE SEQUENCE</scope>
    <source>
        <strain evidence="3">GVMAG-M-3300027892-73</strain>
    </source>
</reference>
<dbReference type="Gene3D" id="1.10.10.10">
    <property type="entry name" value="Winged helix-like DNA-binding domain superfamily/Winged helix DNA-binding domain"/>
    <property type="match status" value="1"/>
</dbReference>
<sequence>MTLTNTNAQKQGINTNVKIFQQFTPEPFQWIYNRVTNTIRPQFVNRENVNVLITGRLTVVGCIDGVFCPSDKRLKENIREIDNVNLLKLNPVKYNFNYDEQKITHYGLIAQEVEEYFPELVNETYDKLKQTNIKSVNYIELVPMLLKEIQTLNLKMVELERNCKHDNLETMRTCMQVINKLKLDLNNKVPKNSKI</sequence>
<evidence type="ECO:0000259" key="2">
    <source>
        <dbReference type="PROSITE" id="PS51688"/>
    </source>
</evidence>